<name>A0A6A6BQP3_9PEZI</name>
<gene>
    <name evidence="1" type="ORF">K452DRAFT_243704</name>
</gene>
<proteinExistence type="predicted"/>
<sequence>MPLVVPGLQSTGDKTQDWSNQLLGKKIGDTSDNVTFAKQDLPQSHRIVQEGGPMTMDYNPERLNVHVAEDGTVRKVTHG</sequence>
<dbReference type="OrthoDB" id="10013825at2759"/>
<evidence type="ECO:0000313" key="1">
    <source>
        <dbReference type="EMBL" id="KAF2145564.1"/>
    </source>
</evidence>
<dbReference type="GeneID" id="54295417"/>
<keyword evidence="2" id="KW-1185">Reference proteome</keyword>
<dbReference type="Pfam" id="PF11720">
    <property type="entry name" value="Inhibitor_I78"/>
    <property type="match status" value="1"/>
</dbReference>
<dbReference type="PANTHER" id="PTHR39600">
    <property type="entry name" value="PEPTIDASE INHIBITOR I78 FAMILY PROTEIN"/>
    <property type="match status" value="1"/>
</dbReference>
<accession>A0A6A6BQP3</accession>
<dbReference type="EMBL" id="ML995477">
    <property type="protein sequence ID" value="KAF2145564.1"/>
    <property type="molecule type" value="Genomic_DNA"/>
</dbReference>
<dbReference type="Proteomes" id="UP000799438">
    <property type="component" value="Unassembled WGS sequence"/>
</dbReference>
<dbReference type="Gene3D" id="3.30.10.10">
    <property type="entry name" value="Trypsin Inhibitor V, subunit A"/>
    <property type="match status" value="1"/>
</dbReference>
<organism evidence="1 2">
    <name type="scientific">Aplosporella prunicola CBS 121167</name>
    <dbReference type="NCBI Taxonomy" id="1176127"/>
    <lineage>
        <taxon>Eukaryota</taxon>
        <taxon>Fungi</taxon>
        <taxon>Dikarya</taxon>
        <taxon>Ascomycota</taxon>
        <taxon>Pezizomycotina</taxon>
        <taxon>Dothideomycetes</taxon>
        <taxon>Dothideomycetes incertae sedis</taxon>
        <taxon>Botryosphaeriales</taxon>
        <taxon>Aplosporellaceae</taxon>
        <taxon>Aplosporella</taxon>
    </lineage>
</organism>
<reference evidence="1" key="1">
    <citation type="journal article" date="2020" name="Stud. Mycol.">
        <title>101 Dothideomycetes genomes: a test case for predicting lifestyles and emergence of pathogens.</title>
        <authorList>
            <person name="Haridas S."/>
            <person name="Albert R."/>
            <person name="Binder M."/>
            <person name="Bloem J."/>
            <person name="Labutti K."/>
            <person name="Salamov A."/>
            <person name="Andreopoulos B."/>
            <person name="Baker S."/>
            <person name="Barry K."/>
            <person name="Bills G."/>
            <person name="Bluhm B."/>
            <person name="Cannon C."/>
            <person name="Castanera R."/>
            <person name="Culley D."/>
            <person name="Daum C."/>
            <person name="Ezra D."/>
            <person name="Gonzalez J."/>
            <person name="Henrissat B."/>
            <person name="Kuo A."/>
            <person name="Liang C."/>
            <person name="Lipzen A."/>
            <person name="Lutzoni F."/>
            <person name="Magnuson J."/>
            <person name="Mondo S."/>
            <person name="Nolan M."/>
            <person name="Ohm R."/>
            <person name="Pangilinan J."/>
            <person name="Park H.-J."/>
            <person name="Ramirez L."/>
            <person name="Alfaro M."/>
            <person name="Sun H."/>
            <person name="Tritt A."/>
            <person name="Yoshinaga Y."/>
            <person name="Zwiers L.-H."/>
            <person name="Turgeon B."/>
            <person name="Goodwin S."/>
            <person name="Spatafora J."/>
            <person name="Crous P."/>
            <person name="Grigoriev I."/>
        </authorList>
    </citation>
    <scope>NUCLEOTIDE SEQUENCE</scope>
    <source>
        <strain evidence="1">CBS 121167</strain>
    </source>
</reference>
<protein>
    <submittedName>
        <fullName evidence="1">Uncharacterized protein</fullName>
    </submittedName>
</protein>
<dbReference type="PANTHER" id="PTHR39600:SF1">
    <property type="entry name" value="PEPTIDASE INHIBITOR I78 FAMILY PROTEIN"/>
    <property type="match status" value="1"/>
</dbReference>
<dbReference type="AlphaFoldDB" id="A0A6A6BQP3"/>
<dbReference type="InterPro" id="IPR021719">
    <property type="entry name" value="Prot_inh_I78"/>
</dbReference>
<dbReference type="RefSeq" id="XP_033401276.1">
    <property type="nucleotide sequence ID" value="XM_033537921.1"/>
</dbReference>
<evidence type="ECO:0000313" key="2">
    <source>
        <dbReference type="Proteomes" id="UP000799438"/>
    </source>
</evidence>